<dbReference type="SUPFAM" id="SSF81301">
    <property type="entry name" value="Nucleotidyltransferase"/>
    <property type="match status" value="1"/>
</dbReference>
<dbReference type="EMBL" id="MFTS01000003">
    <property type="protein sequence ID" value="OGI68403.1"/>
    <property type="molecule type" value="Genomic_DNA"/>
</dbReference>
<gene>
    <name evidence="1" type="ORF">A2738_00750</name>
</gene>
<comment type="caution">
    <text evidence="1">The sequence shown here is derived from an EMBL/GenBank/DDBJ whole genome shotgun (WGS) entry which is preliminary data.</text>
</comment>
<organism evidence="1 2">
    <name type="scientific">Candidatus Nomurabacteria bacterium RIFCSPHIGHO2_01_FULL_42_15</name>
    <dbReference type="NCBI Taxonomy" id="1801742"/>
    <lineage>
        <taxon>Bacteria</taxon>
        <taxon>Candidatus Nomuraibacteriota</taxon>
    </lineage>
</organism>
<evidence type="ECO:0008006" key="3">
    <source>
        <dbReference type="Google" id="ProtNLM"/>
    </source>
</evidence>
<evidence type="ECO:0000313" key="2">
    <source>
        <dbReference type="Proteomes" id="UP000178235"/>
    </source>
</evidence>
<protein>
    <recommendedName>
        <fullName evidence="3">Polymerase nucleotidyl transferase domain-containing protein</fullName>
    </recommendedName>
</protein>
<dbReference type="AlphaFoldDB" id="A0A1F6VFH5"/>
<dbReference type="Gene3D" id="3.30.460.10">
    <property type="entry name" value="Beta Polymerase, domain 2"/>
    <property type="match status" value="1"/>
</dbReference>
<sequence length="155" mass="17544">MNEKIKIIKPSLEISELQKEIIIELSKILPDSSSELIGSMAVPISGKSEIDVMVVSNDVNADSKLLVEKSYIQGPVVKEISHLNTKRNGIRVDLQILPVGHKMIGIHRRTLEKLRADAGLSQRYEDFKNSLDGLPEDEYRKKKNEWIKNNIQGKK</sequence>
<dbReference type="Proteomes" id="UP000178235">
    <property type="component" value="Unassembled WGS sequence"/>
</dbReference>
<reference evidence="1 2" key="1">
    <citation type="journal article" date="2016" name="Nat. Commun.">
        <title>Thousands of microbial genomes shed light on interconnected biogeochemical processes in an aquifer system.</title>
        <authorList>
            <person name="Anantharaman K."/>
            <person name="Brown C.T."/>
            <person name="Hug L.A."/>
            <person name="Sharon I."/>
            <person name="Castelle C.J."/>
            <person name="Probst A.J."/>
            <person name="Thomas B.C."/>
            <person name="Singh A."/>
            <person name="Wilkins M.J."/>
            <person name="Karaoz U."/>
            <person name="Brodie E.L."/>
            <person name="Williams K.H."/>
            <person name="Hubbard S.S."/>
            <person name="Banfield J.F."/>
        </authorList>
    </citation>
    <scope>NUCLEOTIDE SEQUENCE [LARGE SCALE GENOMIC DNA]</scope>
</reference>
<accession>A0A1F6VFH5</accession>
<dbReference type="InterPro" id="IPR043519">
    <property type="entry name" value="NT_sf"/>
</dbReference>
<evidence type="ECO:0000313" key="1">
    <source>
        <dbReference type="EMBL" id="OGI68403.1"/>
    </source>
</evidence>
<dbReference type="Pfam" id="PF04229">
    <property type="entry name" value="GrpB"/>
    <property type="match status" value="1"/>
</dbReference>
<dbReference type="InterPro" id="IPR007344">
    <property type="entry name" value="GrpB/CoaE"/>
</dbReference>
<name>A0A1F6VFH5_9BACT</name>
<proteinExistence type="predicted"/>